<keyword evidence="2" id="KW-1185">Reference proteome</keyword>
<proteinExistence type="predicted"/>
<comment type="caution">
    <text evidence="1">The sequence shown here is derived from an EMBL/GenBank/DDBJ whole genome shotgun (WGS) entry which is preliminary data.</text>
</comment>
<organism evidence="1 2">
    <name type="scientific">Telluria antibiotica</name>
    <dbReference type="NCBI Taxonomy" id="2717319"/>
    <lineage>
        <taxon>Bacteria</taxon>
        <taxon>Pseudomonadati</taxon>
        <taxon>Pseudomonadota</taxon>
        <taxon>Betaproteobacteria</taxon>
        <taxon>Burkholderiales</taxon>
        <taxon>Oxalobacteraceae</taxon>
        <taxon>Telluria group</taxon>
        <taxon>Telluria</taxon>
    </lineage>
</organism>
<dbReference type="RefSeq" id="WP_166859848.1">
    <property type="nucleotide sequence ID" value="NZ_JAAQOM010000008.1"/>
</dbReference>
<evidence type="ECO:0000313" key="2">
    <source>
        <dbReference type="Proteomes" id="UP000716322"/>
    </source>
</evidence>
<evidence type="ECO:0000313" key="1">
    <source>
        <dbReference type="EMBL" id="NIA54906.1"/>
    </source>
</evidence>
<dbReference type="Proteomes" id="UP000716322">
    <property type="component" value="Unassembled WGS sequence"/>
</dbReference>
<reference evidence="1 2" key="1">
    <citation type="submission" date="2020-03" db="EMBL/GenBank/DDBJ databases">
        <title>Genome sequence of strain Massilia sp. TW-1.</title>
        <authorList>
            <person name="Chaudhary D.K."/>
        </authorList>
    </citation>
    <scope>NUCLEOTIDE SEQUENCE [LARGE SCALE GENOMIC DNA]</scope>
    <source>
        <strain evidence="1 2">TW-1</strain>
    </source>
</reference>
<gene>
    <name evidence="1" type="ORF">HAV22_14810</name>
</gene>
<dbReference type="EMBL" id="JAAQOM010000008">
    <property type="protein sequence ID" value="NIA54906.1"/>
    <property type="molecule type" value="Genomic_DNA"/>
</dbReference>
<protein>
    <submittedName>
        <fullName evidence="1">Uncharacterized protein</fullName>
    </submittedName>
</protein>
<name>A0ABX0PC35_9BURK</name>
<accession>A0ABX0PC35</accession>
<sequence>MIAPKPFEFKRDFFRAEFLGGAPAGVGGELEAPPGRTCSHKLWKTM</sequence>